<accession>A0A1I3IRE0</accession>
<keyword evidence="3" id="KW-1185">Reference proteome</keyword>
<protein>
    <submittedName>
        <fullName evidence="2">Uncharacterized protein</fullName>
    </submittedName>
</protein>
<name>A0A1I3IRE0_9FLAO</name>
<evidence type="ECO:0000313" key="2">
    <source>
        <dbReference type="EMBL" id="SFI50546.1"/>
    </source>
</evidence>
<dbReference type="AlphaFoldDB" id="A0A1I3IRE0"/>
<dbReference type="OrthoDB" id="1003899at2"/>
<dbReference type="RefSeq" id="WP_143093398.1">
    <property type="nucleotide sequence ID" value="NZ_FOQT01000005.1"/>
</dbReference>
<evidence type="ECO:0000313" key="3">
    <source>
        <dbReference type="Proteomes" id="UP000198931"/>
    </source>
</evidence>
<feature type="transmembrane region" description="Helical" evidence="1">
    <location>
        <begin position="12"/>
        <end position="32"/>
    </location>
</feature>
<reference evidence="2 3" key="1">
    <citation type="submission" date="2016-10" db="EMBL/GenBank/DDBJ databases">
        <authorList>
            <person name="de Groot N.N."/>
        </authorList>
    </citation>
    <scope>NUCLEOTIDE SEQUENCE [LARGE SCALE GENOMIC DNA]</scope>
    <source>
        <strain evidence="2 3">DSM 26000</strain>
    </source>
</reference>
<dbReference type="Proteomes" id="UP000198931">
    <property type="component" value="Unassembled WGS sequence"/>
</dbReference>
<sequence>MKSNSKHSDLILPKISVFLIGLTIAIIIRFALLTNNSDTGTANLFFILALAAYFIFYLLYDEFFKQVFIFFENMFKSKKNVHSSEIDENEAELYMNHRDTLNPILDIANSQEILNSNDIEARRKNWEKERINLFNENLEKFQNYTRIIFSPHVDDHDLKKLAESILIYSNGDNISIPILVKTHDLTKMDLFHFGWNMVNHFKKSKQEVAPWLKLVFSDLKDLEFSSITKKLKVDNEKGTIKIIEDIPKYMENM</sequence>
<keyword evidence="1" id="KW-0812">Transmembrane</keyword>
<organism evidence="2 3">
    <name type="scientific">Halpernia frigidisoli</name>
    <dbReference type="NCBI Taxonomy" id="1125876"/>
    <lineage>
        <taxon>Bacteria</taxon>
        <taxon>Pseudomonadati</taxon>
        <taxon>Bacteroidota</taxon>
        <taxon>Flavobacteriia</taxon>
        <taxon>Flavobacteriales</taxon>
        <taxon>Weeksellaceae</taxon>
        <taxon>Chryseobacterium group</taxon>
        <taxon>Halpernia</taxon>
    </lineage>
</organism>
<keyword evidence="1" id="KW-0472">Membrane</keyword>
<dbReference type="STRING" id="1125876.SAMN05443292_2750"/>
<keyword evidence="1" id="KW-1133">Transmembrane helix</keyword>
<dbReference type="EMBL" id="FOQT01000005">
    <property type="protein sequence ID" value="SFI50546.1"/>
    <property type="molecule type" value="Genomic_DNA"/>
</dbReference>
<evidence type="ECO:0000256" key="1">
    <source>
        <dbReference type="SAM" id="Phobius"/>
    </source>
</evidence>
<feature type="transmembrane region" description="Helical" evidence="1">
    <location>
        <begin position="44"/>
        <end position="60"/>
    </location>
</feature>
<proteinExistence type="predicted"/>
<gene>
    <name evidence="2" type="ORF">SAMN05443292_2750</name>
</gene>